<accession>A0ACA9S6U0</accession>
<feature type="non-terminal residue" evidence="1">
    <location>
        <position position="1"/>
    </location>
</feature>
<name>A0ACA9S6U0_9GLOM</name>
<keyword evidence="2" id="KW-1185">Reference proteome</keyword>
<sequence length="163" mass="18370">SYFQANANKEAGAGDESVGTESDNNFSGQFSFMDSLQAINKLKNLGSMKPEGMDEGMKIKFDEETVGTELKGRHPGLIISDNWYNEEGERVIVMPCSTTLNPIYPFEVFIPNLANNGRDGKIMVDQIKGIDKTRLMGRAVNRLNEKQLEQINEIMLRLFKLKF</sequence>
<gene>
    <name evidence="1" type="ORF">RPERSI_LOCUS26424</name>
</gene>
<comment type="caution">
    <text evidence="1">The sequence shown here is derived from an EMBL/GenBank/DDBJ whole genome shotgun (WGS) entry which is preliminary data.</text>
</comment>
<dbReference type="Proteomes" id="UP000789920">
    <property type="component" value="Unassembled WGS sequence"/>
</dbReference>
<organism evidence="1 2">
    <name type="scientific">Racocetra persica</name>
    <dbReference type="NCBI Taxonomy" id="160502"/>
    <lineage>
        <taxon>Eukaryota</taxon>
        <taxon>Fungi</taxon>
        <taxon>Fungi incertae sedis</taxon>
        <taxon>Mucoromycota</taxon>
        <taxon>Glomeromycotina</taxon>
        <taxon>Glomeromycetes</taxon>
        <taxon>Diversisporales</taxon>
        <taxon>Gigasporaceae</taxon>
        <taxon>Racocetra</taxon>
    </lineage>
</organism>
<protein>
    <submittedName>
        <fullName evidence="1">5859_t:CDS:1</fullName>
    </submittedName>
</protein>
<dbReference type="EMBL" id="CAJVQC010090176">
    <property type="protein sequence ID" value="CAG8825187.1"/>
    <property type="molecule type" value="Genomic_DNA"/>
</dbReference>
<evidence type="ECO:0000313" key="1">
    <source>
        <dbReference type="EMBL" id="CAG8825187.1"/>
    </source>
</evidence>
<reference evidence="1" key="1">
    <citation type="submission" date="2021-06" db="EMBL/GenBank/DDBJ databases">
        <authorList>
            <person name="Kallberg Y."/>
            <person name="Tangrot J."/>
            <person name="Rosling A."/>
        </authorList>
    </citation>
    <scope>NUCLEOTIDE SEQUENCE</scope>
    <source>
        <strain evidence="1">MA461A</strain>
    </source>
</reference>
<feature type="non-terminal residue" evidence="1">
    <location>
        <position position="163"/>
    </location>
</feature>
<evidence type="ECO:0000313" key="2">
    <source>
        <dbReference type="Proteomes" id="UP000789920"/>
    </source>
</evidence>
<proteinExistence type="predicted"/>